<dbReference type="GO" id="GO:0006357">
    <property type="term" value="P:regulation of transcription by RNA polymerase II"/>
    <property type="evidence" value="ECO:0007669"/>
    <property type="project" value="InterPro"/>
</dbReference>
<dbReference type="GO" id="GO:0003712">
    <property type="term" value="F:transcription coregulator activity"/>
    <property type="evidence" value="ECO:0007669"/>
    <property type="project" value="InterPro"/>
</dbReference>
<comment type="subunit">
    <text evidence="4">Component of the Mediator complex.</text>
</comment>
<keyword evidence="4" id="KW-0010">Activator</keyword>
<comment type="similarity">
    <text evidence="2 4">Belongs to the Mediator complex subunit 20 family.</text>
</comment>
<keyword evidence="6" id="KW-1185">Reference proteome</keyword>
<proteinExistence type="inferred from homology"/>
<evidence type="ECO:0000313" key="5">
    <source>
        <dbReference type="EMBL" id="KAF1986679.1"/>
    </source>
</evidence>
<accession>A0A6G1H103</accession>
<gene>
    <name evidence="4" type="primary">MED20</name>
    <name evidence="5" type="ORF">K402DRAFT_463584</name>
</gene>
<dbReference type="OrthoDB" id="1854899at2759"/>
<keyword evidence="4" id="KW-0804">Transcription</keyword>
<comment type="function">
    <text evidence="4">Component of the Mediator complex, a coactivator involved in the regulated transcription of nearly all RNA polymerase II-dependent genes. Mediator functions as a bridge to convey information from gene-specific regulatory proteins to the basal RNA polymerase II transcription machinery. Mediator is recruited to promoters by direct interactions with regulatory proteins and serves as a scaffold for the assembly of a functional preinitiation complex with RNA polymerase II and the general transcription factors.</text>
</comment>
<keyword evidence="4" id="KW-0805">Transcription regulation</keyword>
<evidence type="ECO:0000256" key="4">
    <source>
        <dbReference type="RuleBase" id="RU364152"/>
    </source>
</evidence>
<dbReference type="Proteomes" id="UP000800041">
    <property type="component" value="Unassembled WGS sequence"/>
</dbReference>
<evidence type="ECO:0000256" key="3">
    <source>
        <dbReference type="ARBA" id="ARBA00023242"/>
    </source>
</evidence>
<organism evidence="5 6">
    <name type="scientific">Aulographum hederae CBS 113979</name>
    <dbReference type="NCBI Taxonomy" id="1176131"/>
    <lineage>
        <taxon>Eukaryota</taxon>
        <taxon>Fungi</taxon>
        <taxon>Dikarya</taxon>
        <taxon>Ascomycota</taxon>
        <taxon>Pezizomycotina</taxon>
        <taxon>Dothideomycetes</taxon>
        <taxon>Pleosporomycetidae</taxon>
        <taxon>Aulographales</taxon>
        <taxon>Aulographaceae</taxon>
    </lineage>
</organism>
<dbReference type="InterPro" id="IPR013921">
    <property type="entry name" value="Mediator_Med20"/>
</dbReference>
<name>A0A6G1H103_9PEZI</name>
<keyword evidence="3 4" id="KW-0539">Nucleus</keyword>
<evidence type="ECO:0000256" key="2">
    <source>
        <dbReference type="ARBA" id="ARBA00010743"/>
    </source>
</evidence>
<dbReference type="GO" id="GO:0016592">
    <property type="term" value="C:mediator complex"/>
    <property type="evidence" value="ECO:0007669"/>
    <property type="project" value="InterPro"/>
</dbReference>
<comment type="subcellular location">
    <subcellularLocation>
        <location evidence="1 4">Nucleus</location>
    </subcellularLocation>
</comment>
<evidence type="ECO:0000256" key="1">
    <source>
        <dbReference type="ARBA" id="ARBA00004123"/>
    </source>
</evidence>
<reference evidence="5" key="1">
    <citation type="journal article" date="2020" name="Stud. Mycol.">
        <title>101 Dothideomycetes genomes: a test case for predicting lifestyles and emergence of pathogens.</title>
        <authorList>
            <person name="Haridas S."/>
            <person name="Albert R."/>
            <person name="Binder M."/>
            <person name="Bloem J."/>
            <person name="Labutti K."/>
            <person name="Salamov A."/>
            <person name="Andreopoulos B."/>
            <person name="Baker S."/>
            <person name="Barry K."/>
            <person name="Bills G."/>
            <person name="Bluhm B."/>
            <person name="Cannon C."/>
            <person name="Castanera R."/>
            <person name="Culley D."/>
            <person name="Daum C."/>
            <person name="Ezra D."/>
            <person name="Gonzalez J."/>
            <person name="Henrissat B."/>
            <person name="Kuo A."/>
            <person name="Liang C."/>
            <person name="Lipzen A."/>
            <person name="Lutzoni F."/>
            <person name="Magnuson J."/>
            <person name="Mondo S."/>
            <person name="Nolan M."/>
            <person name="Ohm R."/>
            <person name="Pangilinan J."/>
            <person name="Park H.-J."/>
            <person name="Ramirez L."/>
            <person name="Alfaro M."/>
            <person name="Sun H."/>
            <person name="Tritt A."/>
            <person name="Yoshinaga Y."/>
            <person name="Zwiers L.-H."/>
            <person name="Turgeon B."/>
            <person name="Goodwin S."/>
            <person name="Spatafora J."/>
            <person name="Crous P."/>
            <person name="Grigoriev I."/>
        </authorList>
    </citation>
    <scope>NUCLEOTIDE SEQUENCE</scope>
    <source>
        <strain evidence="5">CBS 113979</strain>
    </source>
</reference>
<dbReference type="Pfam" id="PF08612">
    <property type="entry name" value="Med20"/>
    <property type="match status" value="1"/>
</dbReference>
<protein>
    <recommendedName>
        <fullName evidence="4">Mediator of RNA polymerase II transcription subunit 20</fullName>
    </recommendedName>
    <alternativeName>
        <fullName evidence="4">Mediator complex subunit 20</fullName>
    </alternativeName>
</protein>
<dbReference type="EMBL" id="ML977156">
    <property type="protein sequence ID" value="KAF1986679.1"/>
    <property type="molecule type" value="Genomic_DNA"/>
</dbReference>
<sequence>MLLVLHYIPDHQAHPTIQTLNTRLRTYHPDATALGKFSLEHRLLRSAQGAFPTIDGTPGAQGLRYQQLLTLDYQPGHQSHVHVAEVPPTGKGFEVPDHSVKSTTITIDVSQTDKFWQLLLNGFKAIWVPRAVMAVSGGSSWELGEFVIRMGELRLLGPQPQGKGVVVGVWSKDDIVEEERDATLTVMRVIGMSMSHGLGGAGGVKEFAGDDEVKVWCDLLRMRG</sequence>
<evidence type="ECO:0000313" key="6">
    <source>
        <dbReference type="Proteomes" id="UP000800041"/>
    </source>
</evidence>
<dbReference type="AlphaFoldDB" id="A0A6G1H103"/>